<protein>
    <submittedName>
        <fullName evidence="2">Uncharacterized protein</fullName>
    </submittedName>
</protein>
<dbReference type="EMBL" id="PUIV01000010">
    <property type="protein sequence ID" value="PWB94210.1"/>
    <property type="molecule type" value="Genomic_DNA"/>
</dbReference>
<dbReference type="OrthoDB" id="7826912at2"/>
<evidence type="ECO:0000313" key="3">
    <source>
        <dbReference type="Proteomes" id="UP000245137"/>
    </source>
</evidence>
<keyword evidence="3" id="KW-1185">Reference proteome</keyword>
<feature type="coiled-coil region" evidence="1">
    <location>
        <begin position="171"/>
        <end position="243"/>
    </location>
</feature>
<dbReference type="Proteomes" id="UP000245137">
    <property type="component" value="Unassembled WGS sequence"/>
</dbReference>
<proteinExistence type="predicted"/>
<dbReference type="AlphaFoldDB" id="A0A2U1SRI0"/>
<gene>
    <name evidence="2" type="ORF">C5689_08840</name>
</gene>
<sequence length="349" mass="38632">MFFALGFLAAGLFTLMFLPAFWRRAMRLSLRRLNMLTPLSIEKMAAERDLLRGEFAVRYRRLEQQMAAVRSSKTQDMVEIGRNAARVAQLDGELTQALARGDEFERKFNETSGFLEERTALLQSTETALHDMTDRVETLIYNLRNIEMDKEQLARLGSESRAQVETHESSIASLHVQNAELRQRLDALQGDFAAASAVAARLSAVDGVLARTTRELDAAVLEKADLKKDRDEARARLAALERSSAAEIEHLEAALRVARAEERDHADRLEAARSDNAILQGAIEALRKDHAHLRETMAVPPAAAPVEAAPVEREVLVLRQAIVDLGARMAEMAAATAVEPGEAAQSKRA</sequence>
<evidence type="ECO:0000256" key="1">
    <source>
        <dbReference type="SAM" id="Coils"/>
    </source>
</evidence>
<reference evidence="2 3" key="1">
    <citation type="journal article" date="2018" name="Appl. Microbiol. Biotechnol.">
        <title>Co-cultivation of the strictly anaerobic methanogen Methanosarcina barkeri with aerobic methanotrophs in an oxygen-limited membrane bioreactor.</title>
        <authorList>
            <person name="In 't Zandt M.H."/>
            <person name="van den Bosch T.J.M."/>
            <person name="Rijkers R."/>
            <person name="van Kessel M.A.H.J."/>
            <person name="Jetten M.S.M."/>
            <person name="Welte C.U."/>
        </authorList>
    </citation>
    <scope>NUCLEOTIDE SEQUENCE [LARGE SCALE GENOMIC DNA]</scope>
    <source>
        <strain evidence="2 3">DSM 17706</strain>
    </source>
</reference>
<name>A0A2U1SRI0_METSR</name>
<keyword evidence="1" id="KW-0175">Coiled coil</keyword>
<comment type="caution">
    <text evidence="2">The sequence shown here is derived from an EMBL/GenBank/DDBJ whole genome shotgun (WGS) entry which is preliminary data.</text>
</comment>
<accession>A0A2U1SRI0</accession>
<evidence type="ECO:0000313" key="2">
    <source>
        <dbReference type="EMBL" id="PWB94210.1"/>
    </source>
</evidence>
<organism evidence="2 3">
    <name type="scientific">Methylosinus sporium</name>
    <dbReference type="NCBI Taxonomy" id="428"/>
    <lineage>
        <taxon>Bacteria</taxon>
        <taxon>Pseudomonadati</taxon>
        <taxon>Pseudomonadota</taxon>
        <taxon>Alphaproteobacteria</taxon>
        <taxon>Hyphomicrobiales</taxon>
        <taxon>Methylocystaceae</taxon>
        <taxon>Methylosinus</taxon>
    </lineage>
</organism>